<comment type="caution">
    <text evidence="1">The sequence shown here is derived from an EMBL/GenBank/DDBJ whole genome shotgun (WGS) entry which is preliminary data.</text>
</comment>
<protein>
    <submittedName>
        <fullName evidence="1">Uncharacterized protein</fullName>
    </submittedName>
</protein>
<name>A0A3E2B593_9FIRM</name>
<evidence type="ECO:0000313" key="2">
    <source>
        <dbReference type="Proteomes" id="UP000260649"/>
    </source>
</evidence>
<gene>
    <name evidence="1" type="ORF">DV520_04250</name>
</gene>
<accession>A0A3E2B593</accession>
<sequence length="169" mass="19399">MLSYFAAAQIMLGLLEGRPGDTFYLGWCASAHLSFLLRATLYSLVVSQPHKATFTILKRMLQKAMEVLTREKTVPMIVRQLKTVCNADQILVLDRRKIVQGGTHDTLVTQRGIYRNFVIERTVSDCWILRESEMDREQGRQMKQCTHFCVHHFSCILCFRGVALFLSLA</sequence>
<keyword evidence="2" id="KW-1185">Reference proteome</keyword>
<dbReference type="SUPFAM" id="SSF52540">
    <property type="entry name" value="P-loop containing nucleoside triphosphate hydrolases"/>
    <property type="match status" value="1"/>
</dbReference>
<reference evidence="1 2" key="1">
    <citation type="submission" date="2018-07" db="EMBL/GenBank/DDBJ databases">
        <title>GABA Modulating Bacteria of the Human Gut Microbiota.</title>
        <authorList>
            <person name="Strandwitz P."/>
            <person name="Kim K.H."/>
            <person name="Terekhova D."/>
            <person name="Liu J.K."/>
            <person name="Sharma A."/>
            <person name="Levering J."/>
            <person name="Mcdonald D."/>
            <person name="Dietrich D."/>
            <person name="Ramadhar T.R."/>
            <person name="Lekbua A."/>
            <person name="Mroue N."/>
            <person name="Liston C."/>
            <person name="Stewart E.J."/>
            <person name="Dubin M.J."/>
            <person name="Zengler K."/>
            <person name="Knight R."/>
            <person name="Gilbert J.A."/>
            <person name="Clardy J."/>
            <person name="Lewis K."/>
        </authorList>
    </citation>
    <scope>NUCLEOTIDE SEQUENCE [LARGE SCALE GENOMIC DNA]</scope>
    <source>
        <strain evidence="1 2">KLE1738</strain>
    </source>
</reference>
<dbReference type="AlphaFoldDB" id="A0A3E2B593"/>
<proteinExistence type="predicted"/>
<dbReference type="Proteomes" id="UP000260649">
    <property type="component" value="Unassembled WGS sequence"/>
</dbReference>
<organism evidence="1 2">
    <name type="scientific">Evtepia gabavorous</name>
    <dbReference type="NCBI Taxonomy" id="2211183"/>
    <lineage>
        <taxon>Bacteria</taxon>
        <taxon>Bacillati</taxon>
        <taxon>Bacillota</taxon>
        <taxon>Clostridia</taxon>
        <taxon>Eubacteriales</taxon>
        <taxon>Evtepia</taxon>
    </lineage>
</organism>
<evidence type="ECO:0000313" key="1">
    <source>
        <dbReference type="EMBL" id="RFT07202.1"/>
    </source>
</evidence>
<dbReference type="Gene3D" id="3.40.50.300">
    <property type="entry name" value="P-loop containing nucleotide triphosphate hydrolases"/>
    <property type="match status" value="1"/>
</dbReference>
<dbReference type="EMBL" id="QQRQ01000004">
    <property type="protein sequence ID" value="RFT07202.1"/>
    <property type="molecule type" value="Genomic_DNA"/>
</dbReference>
<dbReference type="InterPro" id="IPR027417">
    <property type="entry name" value="P-loop_NTPase"/>
</dbReference>